<protein>
    <recommendedName>
        <fullName evidence="7">Macro domain-containing protein</fullName>
    </recommendedName>
</protein>
<evidence type="ECO:0000259" key="7">
    <source>
        <dbReference type="PROSITE" id="PS51154"/>
    </source>
</evidence>
<dbReference type="SUPFAM" id="SSF52949">
    <property type="entry name" value="Macro domain-like"/>
    <property type="match status" value="1"/>
</dbReference>
<proteinExistence type="predicted"/>
<dbReference type="CDD" id="cd02907">
    <property type="entry name" value="Macro_Af1521_BAL-like"/>
    <property type="match status" value="1"/>
</dbReference>
<dbReference type="InterPro" id="IPR002589">
    <property type="entry name" value="Macro_dom"/>
</dbReference>
<dbReference type="Proteomes" id="UP001209878">
    <property type="component" value="Unassembled WGS sequence"/>
</dbReference>
<feature type="compositionally biased region" description="Low complexity" evidence="6">
    <location>
        <begin position="226"/>
        <end position="241"/>
    </location>
</feature>
<accession>A0AAD9L3Z0</accession>
<evidence type="ECO:0000256" key="4">
    <source>
        <dbReference type="ARBA" id="ARBA00023027"/>
    </source>
</evidence>
<dbReference type="Pfam" id="PF01661">
    <property type="entry name" value="Macro"/>
    <property type="match status" value="1"/>
</dbReference>
<evidence type="ECO:0000256" key="2">
    <source>
        <dbReference type="ARBA" id="ARBA00022676"/>
    </source>
</evidence>
<dbReference type="GO" id="GO:0070212">
    <property type="term" value="P:protein poly-ADP-ribosylation"/>
    <property type="evidence" value="ECO:0007669"/>
    <property type="project" value="TreeGrafter"/>
</dbReference>
<reference evidence="8" key="1">
    <citation type="journal article" date="2023" name="Mol. Biol. Evol.">
        <title>Third-Generation Sequencing Reveals the Adaptive Role of the Epigenome in Three Deep-Sea Polychaetes.</title>
        <authorList>
            <person name="Perez M."/>
            <person name="Aroh O."/>
            <person name="Sun Y."/>
            <person name="Lan Y."/>
            <person name="Juniper S.K."/>
            <person name="Young C.R."/>
            <person name="Angers B."/>
            <person name="Qian P.Y."/>
        </authorList>
    </citation>
    <scope>NUCLEOTIDE SEQUENCE</scope>
    <source>
        <strain evidence="8">R07B-5</strain>
    </source>
</reference>
<dbReference type="GO" id="GO:0010629">
    <property type="term" value="P:negative regulation of gene expression"/>
    <property type="evidence" value="ECO:0007669"/>
    <property type="project" value="TreeGrafter"/>
</dbReference>
<keyword evidence="2" id="KW-0328">Glycosyltransferase</keyword>
<feature type="domain" description="Macro" evidence="7">
    <location>
        <begin position="1"/>
        <end position="183"/>
    </location>
</feature>
<dbReference type="GO" id="GO:0003950">
    <property type="term" value="F:NAD+ poly-ADP-ribosyltransferase activity"/>
    <property type="evidence" value="ECO:0007669"/>
    <property type="project" value="TreeGrafter"/>
</dbReference>
<dbReference type="GO" id="GO:0003714">
    <property type="term" value="F:transcription corepressor activity"/>
    <property type="evidence" value="ECO:0007669"/>
    <property type="project" value="TreeGrafter"/>
</dbReference>
<sequence>MADSLNVIVCDGDIVAERVDVIVSAANGHLANYSGVAGAISRAAGRAYERDCIDYVTKHGPLSVTAVVPMAVSGPLSCTYILHAVGPMWNLYVDKNRCSADLRRTFYNCLCAADDLGAVSMALPAVSTGIFHVPTDVCAQSLVAALQQFVSERANDRSLETVRIVNLSSEVTEMFAIVLEQLLSADGRTVSWVDSAAPAVAAEHSSRRRHSGHGFGDSDMPRSVGDKIVSSSDSSPGGTKSVTRRPVNGNVSAEEVLPEEVSMCPGRQGGRNI</sequence>
<evidence type="ECO:0000256" key="5">
    <source>
        <dbReference type="ARBA" id="ARBA00023242"/>
    </source>
</evidence>
<dbReference type="GO" id="GO:1990404">
    <property type="term" value="F:NAD+-protein mono-ADP-ribosyltransferase activity"/>
    <property type="evidence" value="ECO:0007669"/>
    <property type="project" value="TreeGrafter"/>
</dbReference>
<feature type="region of interest" description="Disordered" evidence="6">
    <location>
        <begin position="201"/>
        <end position="273"/>
    </location>
</feature>
<comment type="subcellular location">
    <subcellularLocation>
        <location evidence="1">Nucleus</location>
    </subcellularLocation>
</comment>
<dbReference type="PROSITE" id="PS51154">
    <property type="entry name" value="MACRO"/>
    <property type="match status" value="1"/>
</dbReference>
<dbReference type="GO" id="GO:0005634">
    <property type="term" value="C:nucleus"/>
    <property type="evidence" value="ECO:0007669"/>
    <property type="project" value="UniProtKB-SubCell"/>
</dbReference>
<gene>
    <name evidence="8" type="ORF">NP493_353g04026</name>
</gene>
<evidence type="ECO:0000256" key="3">
    <source>
        <dbReference type="ARBA" id="ARBA00022679"/>
    </source>
</evidence>
<dbReference type="EMBL" id="JAODUO010000353">
    <property type="protein sequence ID" value="KAK2182451.1"/>
    <property type="molecule type" value="Genomic_DNA"/>
</dbReference>
<evidence type="ECO:0000256" key="6">
    <source>
        <dbReference type="SAM" id="MobiDB-lite"/>
    </source>
</evidence>
<name>A0AAD9L3Z0_RIDPI</name>
<dbReference type="AlphaFoldDB" id="A0AAD9L3Z0"/>
<dbReference type="InterPro" id="IPR052056">
    <property type="entry name" value="Mono-ARTD/PARP"/>
</dbReference>
<evidence type="ECO:0000313" key="8">
    <source>
        <dbReference type="EMBL" id="KAK2182451.1"/>
    </source>
</evidence>
<dbReference type="GO" id="GO:0005737">
    <property type="term" value="C:cytoplasm"/>
    <property type="evidence" value="ECO:0007669"/>
    <property type="project" value="TreeGrafter"/>
</dbReference>
<dbReference type="PANTHER" id="PTHR14453">
    <property type="entry name" value="PARP/ZINC FINGER CCCH TYPE DOMAIN CONTAINING PROTEIN"/>
    <property type="match status" value="1"/>
</dbReference>
<evidence type="ECO:0000313" key="9">
    <source>
        <dbReference type="Proteomes" id="UP001209878"/>
    </source>
</evidence>
<dbReference type="Gene3D" id="3.40.220.10">
    <property type="entry name" value="Leucine Aminopeptidase, subunit E, domain 1"/>
    <property type="match status" value="1"/>
</dbReference>
<comment type="caution">
    <text evidence="8">The sequence shown here is derived from an EMBL/GenBank/DDBJ whole genome shotgun (WGS) entry which is preliminary data.</text>
</comment>
<keyword evidence="3" id="KW-0808">Transferase</keyword>
<dbReference type="SMART" id="SM00506">
    <property type="entry name" value="A1pp"/>
    <property type="match status" value="1"/>
</dbReference>
<dbReference type="InterPro" id="IPR043472">
    <property type="entry name" value="Macro_dom-like"/>
</dbReference>
<keyword evidence="5" id="KW-0539">Nucleus</keyword>
<keyword evidence="4" id="KW-0520">NAD</keyword>
<evidence type="ECO:0000256" key="1">
    <source>
        <dbReference type="ARBA" id="ARBA00004123"/>
    </source>
</evidence>
<keyword evidence="9" id="KW-1185">Reference proteome</keyword>
<organism evidence="8 9">
    <name type="scientific">Ridgeia piscesae</name>
    <name type="common">Tubeworm</name>
    <dbReference type="NCBI Taxonomy" id="27915"/>
    <lineage>
        <taxon>Eukaryota</taxon>
        <taxon>Metazoa</taxon>
        <taxon>Spiralia</taxon>
        <taxon>Lophotrochozoa</taxon>
        <taxon>Annelida</taxon>
        <taxon>Polychaeta</taxon>
        <taxon>Sedentaria</taxon>
        <taxon>Canalipalpata</taxon>
        <taxon>Sabellida</taxon>
        <taxon>Siboglinidae</taxon>
        <taxon>Ridgeia</taxon>
    </lineage>
</organism>
<dbReference type="PANTHER" id="PTHR14453:SF67">
    <property type="entry name" value="POLY [ADP-RIBOSE] POLYMERASE"/>
    <property type="match status" value="1"/>
</dbReference>